<comment type="caution">
    <text evidence="5">The sequence shown here is derived from an EMBL/GenBank/DDBJ whole genome shotgun (WGS) entry which is preliminary data.</text>
</comment>
<dbReference type="RefSeq" id="WP_228847977.1">
    <property type="nucleotide sequence ID" value="NZ_JADCKQ010000003.1"/>
</dbReference>
<comment type="catalytic activity">
    <reaction evidence="1">
        <text>2-phosphoglycolate + H2O = glycolate + phosphate</text>
        <dbReference type="Rhea" id="RHEA:14369"/>
        <dbReference type="ChEBI" id="CHEBI:15377"/>
        <dbReference type="ChEBI" id="CHEBI:29805"/>
        <dbReference type="ChEBI" id="CHEBI:43474"/>
        <dbReference type="ChEBI" id="CHEBI:58033"/>
        <dbReference type="EC" id="3.1.3.18"/>
    </reaction>
</comment>
<dbReference type="GO" id="GO:0008967">
    <property type="term" value="F:phosphoglycolate phosphatase activity"/>
    <property type="evidence" value="ECO:0007669"/>
    <property type="project" value="UniProtKB-EC"/>
</dbReference>
<evidence type="ECO:0000256" key="1">
    <source>
        <dbReference type="ARBA" id="ARBA00000830"/>
    </source>
</evidence>
<sequence>MAKDIGALLFDKDGTLFDFEGTWGQWAVRALAEITATPEEAKALGEHMGVDAETGKFQPGSVIIAGTPHEIVAKARELRPDFDADELYTTINRIATEVIPVEVTPLPPLLKTFRDMGMKLGVCTNDTLEPAYANLTHAGVRDDFDLVLGADSGHVPKPAPDGLFVFAKHVGVDPARCAMVGDSLHDLQSGRAAGMKTIAVLTGVAPTEELAPYADVVLPDISHIPAWLAE</sequence>
<dbReference type="AlphaFoldDB" id="A0A8J7J4F2"/>
<keyword evidence="6" id="KW-1185">Reference proteome</keyword>
<accession>A0A8J7J4F2</accession>
<evidence type="ECO:0000256" key="4">
    <source>
        <dbReference type="ARBA" id="ARBA00013078"/>
    </source>
</evidence>
<dbReference type="SUPFAM" id="SSF56784">
    <property type="entry name" value="HAD-like"/>
    <property type="match status" value="1"/>
</dbReference>
<evidence type="ECO:0000256" key="2">
    <source>
        <dbReference type="ARBA" id="ARBA00004818"/>
    </source>
</evidence>
<dbReference type="GO" id="GO:0006281">
    <property type="term" value="P:DNA repair"/>
    <property type="evidence" value="ECO:0007669"/>
    <property type="project" value="TreeGrafter"/>
</dbReference>
<keyword evidence="5" id="KW-0378">Hydrolase</keyword>
<dbReference type="NCBIfam" id="TIGR01549">
    <property type="entry name" value="HAD-SF-IA-v1"/>
    <property type="match status" value="1"/>
</dbReference>
<evidence type="ECO:0000256" key="3">
    <source>
        <dbReference type="ARBA" id="ARBA00006171"/>
    </source>
</evidence>
<dbReference type="InterPro" id="IPR006439">
    <property type="entry name" value="HAD-SF_hydro_IA"/>
</dbReference>
<evidence type="ECO:0000313" key="6">
    <source>
        <dbReference type="Proteomes" id="UP000640583"/>
    </source>
</evidence>
<dbReference type="Gene3D" id="3.40.50.1000">
    <property type="entry name" value="HAD superfamily/HAD-like"/>
    <property type="match status" value="1"/>
</dbReference>
<organism evidence="5 6">
    <name type="scientific">Halocynthiibacter styelae</name>
    <dbReference type="NCBI Taxonomy" id="2761955"/>
    <lineage>
        <taxon>Bacteria</taxon>
        <taxon>Pseudomonadati</taxon>
        <taxon>Pseudomonadota</taxon>
        <taxon>Alphaproteobacteria</taxon>
        <taxon>Rhodobacterales</taxon>
        <taxon>Paracoccaceae</taxon>
        <taxon>Halocynthiibacter</taxon>
    </lineage>
</organism>
<dbReference type="NCBIfam" id="TIGR01509">
    <property type="entry name" value="HAD-SF-IA-v3"/>
    <property type="match status" value="1"/>
</dbReference>
<dbReference type="Gene3D" id="1.10.150.240">
    <property type="entry name" value="Putative phosphatase, domain 2"/>
    <property type="match status" value="1"/>
</dbReference>
<dbReference type="PANTHER" id="PTHR43434:SF1">
    <property type="entry name" value="PHOSPHOGLYCOLATE PHOSPHATASE"/>
    <property type="match status" value="1"/>
</dbReference>
<dbReference type="InterPro" id="IPR023214">
    <property type="entry name" value="HAD_sf"/>
</dbReference>
<name>A0A8J7J4F2_9RHOB</name>
<dbReference type="EC" id="3.1.3.18" evidence="4"/>
<dbReference type="InterPro" id="IPR050155">
    <property type="entry name" value="HAD-like_hydrolase_sf"/>
</dbReference>
<dbReference type="SFLD" id="SFLDS00003">
    <property type="entry name" value="Haloacid_Dehalogenase"/>
    <property type="match status" value="1"/>
</dbReference>
<dbReference type="Proteomes" id="UP000640583">
    <property type="component" value="Unassembled WGS sequence"/>
</dbReference>
<dbReference type="SFLD" id="SFLDG01129">
    <property type="entry name" value="C1.5:_HAD__Beta-PGM__Phosphata"/>
    <property type="match status" value="1"/>
</dbReference>
<proteinExistence type="inferred from homology"/>
<dbReference type="InterPro" id="IPR023198">
    <property type="entry name" value="PGP-like_dom2"/>
</dbReference>
<reference evidence="5" key="1">
    <citation type="submission" date="2020-10" db="EMBL/GenBank/DDBJ databases">
        <title>Paenihalocynthiibacter styelae gen. nov., sp. nov., isolated from stalked sea squirt Styela clava.</title>
        <authorList>
            <person name="Kim Y.-O."/>
            <person name="Yoon J.-H."/>
        </authorList>
    </citation>
    <scope>NUCLEOTIDE SEQUENCE</scope>
    <source>
        <strain evidence="5">MYP1-1</strain>
    </source>
</reference>
<protein>
    <recommendedName>
        <fullName evidence="4">phosphoglycolate phosphatase</fullName>
        <ecNumber evidence="4">3.1.3.18</ecNumber>
    </recommendedName>
</protein>
<comment type="similarity">
    <text evidence="3">Belongs to the HAD-like hydrolase superfamily. CbbY/CbbZ/Gph/YieH family.</text>
</comment>
<gene>
    <name evidence="5" type="ORF">H1D41_05685</name>
</gene>
<dbReference type="Pfam" id="PF00702">
    <property type="entry name" value="Hydrolase"/>
    <property type="match status" value="1"/>
</dbReference>
<comment type="pathway">
    <text evidence="2">Organic acid metabolism; glycolate biosynthesis; glycolate from 2-phosphoglycolate: step 1/1.</text>
</comment>
<evidence type="ECO:0000313" key="5">
    <source>
        <dbReference type="EMBL" id="MBI1493125.1"/>
    </source>
</evidence>
<dbReference type="InterPro" id="IPR036412">
    <property type="entry name" value="HAD-like_sf"/>
</dbReference>
<dbReference type="GO" id="GO:0005829">
    <property type="term" value="C:cytosol"/>
    <property type="evidence" value="ECO:0007669"/>
    <property type="project" value="TreeGrafter"/>
</dbReference>
<dbReference type="PANTHER" id="PTHR43434">
    <property type="entry name" value="PHOSPHOGLYCOLATE PHOSPHATASE"/>
    <property type="match status" value="1"/>
</dbReference>
<dbReference type="EMBL" id="JADCKQ010000003">
    <property type="protein sequence ID" value="MBI1493125.1"/>
    <property type="molecule type" value="Genomic_DNA"/>
</dbReference>